<dbReference type="RefSeq" id="WP_155445373.1">
    <property type="nucleotide sequence ID" value="NZ_JAOQNR010000005.1"/>
</dbReference>
<dbReference type="InterPro" id="IPR036291">
    <property type="entry name" value="NAD(P)-bd_dom_sf"/>
</dbReference>
<name>A0A6N8DLC3_RHOAC</name>
<dbReference type="GO" id="GO:0044877">
    <property type="term" value="F:protein-containing complex binding"/>
    <property type="evidence" value="ECO:0007669"/>
    <property type="project" value="TreeGrafter"/>
</dbReference>
<accession>A0A6N8DLC3</accession>
<proteinExistence type="predicted"/>
<gene>
    <name evidence="2" type="ORF">GJ654_06720</name>
</gene>
<dbReference type="Gene3D" id="3.40.50.720">
    <property type="entry name" value="NAD(P)-binding Rossmann-like Domain"/>
    <property type="match status" value="1"/>
</dbReference>
<feature type="domain" description="NAD-dependent epimerase/dehydratase" evidence="1">
    <location>
        <begin position="13"/>
        <end position="222"/>
    </location>
</feature>
<evidence type="ECO:0000313" key="3">
    <source>
        <dbReference type="Proteomes" id="UP000439113"/>
    </source>
</evidence>
<dbReference type="InterPro" id="IPR001509">
    <property type="entry name" value="Epimerase_deHydtase"/>
</dbReference>
<dbReference type="AlphaFoldDB" id="A0A6N8DLC3"/>
<sequence>MMSELSRTEGRIVTVFGGSGFVGRHLVRALARDGWRVRVATRRPDLAYHLQPLGKVGQVHAVQANIRFPESLAAALRGADAAVNLVGILAETGRQSFESVQALGTAAVAEAVKSAKIHNFVHVSAIGADPNSRSAYARSKAQGEAAVLAANPRAHILRPSVIFGPEDQFFNRFASMARIMPVLPLIGGGTTRLQPVYVGDVVEAITRSLAGLGEAGAVYELGGPTVRTMREIMEFVLSITHRRRILAPVSFATASKIGLISEAANSVFRGLFPAEFALTRDQVELLKYDNVVSAIADSESRTLRGLGLMPETMEAIVPSYLSRFRRSGQFASERAAE</sequence>
<dbReference type="OrthoDB" id="9776313at2"/>
<protein>
    <submittedName>
        <fullName evidence="2">NAD-dependent epimerase/dehydratase family protein</fullName>
    </submittedName>
</protein>
<comment type="caution">
    <text evidence="2">The sequence shown here is derived from an EMBL/GenBank/DDBJ whole genome shotgun (WGS) entry which is preliminary data.</text>
</comment>
<organism evidence="2 3">
    <name type="scientific">Rhodoblastus acidophilus</name>
    <name type="common">Rhodopseudomonas acidophila</name>
    <dbReference type="NCBI Taxonomy" id="1074"/>
    <lineage>
        <taxon>Bacteria</taxon>
        <taxon>Pseudomonadati</taxon>
        <taxon>Pseudomonadota</taxon>
        <taxon>Alphaproteobacteria</taxon>
        <taxon>Hyphomicrobiales</taxon>
        <taxon>Rhodoblastaceae</taxon>
        <taxon>Rhodoblastus</taxon>
    </lineage>
</organism>
<evidence type="ECO:0000259" key="1">
    <source>
        <dbReference type="Pfam" id="PF01370"/>
    </source>
</evidence>
<dbReference type="SUPFAM" id="SSF51735">
    <property type="entry name" value="NAD(P)-binding Rossmann-fold domains"/>
    <property type="match status" value="1"/>
</dbReference>
<dbReference type="EMBL" id="WNKS01000004">
    <property type="protein sequence ID" value="MTV30686.1"/>
    <property type="molecule type" value="Genomic_DNA"/>
</dbReference>
<dbReference type="Pfam" id="PF01370">
    <property type="entry name" value="Epimerase"/>
    <property type="match status" value="1"/>
</dbReference>
<dbReference type="Proteomes" id="UP000439113">
    <property type="component" value="Unassembled WGS sequence"/>
</dbReference>
<dbReference type="PANTHER" id="PTHR12126:SF11">
    <property type="entry name" value="NADH DEHYDROGENASE [UBIQUINONE] 1 ALPHA SUBCOMPLEX SUBUNIT 9, MITOCHONDRIAL"/>
    <property type="match status" value="1"/>
</dbReference>
<dbReference type="InterPro" id="IPR051207">
    <property type="entry name" value="ComplexI_NDUFA9_subunit"/>
</dbReference>
<evidence type="ECO:0000313" key="2">
    <source>
        <dbReference type="EMBL" id="MTV30686.1"/>
    </source>
</evidence>
<reference evidence="2 3" key="1">
    <citation type="submission" date="2019-11" db="EMBL/GenBank/DDBJ databases">
        <title>Whole-genome sequence of a Rhodoblastus acidophilus DSM 142.</title>
        <authorList>
            <person name="Kyndt J.A."/>
            <person name="Meyer T.E."/>
        </authorList>
    </citation>
    <scope>NUCLEOTIDE SEQUENCE [LARGE SCALE GENOMIC DNA]</scope>
    <source>
        <strain evidence="2 3">DSM 142</strain>
    </source>
</reference>
<dbReference type="PANTHER" id="PTHR12126">
    <property type="entry name" value="NADH-UBIQUINONE OXIDOREDUCTASE 39 KDA SUBUNIT-RELATED"/>
    <property type="match status" value="1"/>
</dbReference>
<dbReference type="CDD" id="cd05271">
    <property type="entry name" value="NDUFA9_like_SDR_a"/>
    <property type="match status" value="1"/>
</dbReference>
<dbReference type="FunFam" id="3.40.50.720:FF:000702">
    <property type="entry name" value="NADH dehydrogenase (Ubiquinone)"/>
    <property type="match status" value="1"/>
</dbReference>